<proteinExistence type="predicted"/>
<name>A0ABS8WK88_DATST</name>
<sequence length="125" mass="14148">FPLTPFQRERVSLSSNIKHLIGAKMENPYSSSSSSSSENLLQNLNTRGWCFRDVNLVNSLIESQLPSPYTVDSIESELLNMDLRSIGGKSLPDFSLLRKSTHLQGPKVLQVIIFFFKKICLYIIL</sequence>
<dbReference type="PANTHER" id="PTHR13681:SF24">
    <property type="entry name" value="TUDOR DOMAIN-CONTAINING PROTEIN 3"/>
    <property type="match status" value="1"/>
</dbReference>
<protein>
    <submittedName>
        <fullName evidence="3">Uncharacterized protein</fullName>
    </submittedName>
</protein>
<keyword evidence="2" id="KW-0539">Nucleus</keyword>
<dbReference type="PANTHER" id="PTHR13681">
    <property type="entry name" value="SURVIVAL OF MOTOR NEURON-RELATED-SPLICING FACTOR 30-RELATED"/>
    <property type="match status" value="1"/>
</dbReference>
<keyword evidence="4" id="KW-1185">Reference proteome</keyword>
<evidence type="ECO:0000313" key="3">
    <source>
        <dbReference type="EMBL" id="MCE3049892.1"/>
    </source>
</evidence>
<gene>
    <name evidence="3" type="ORF">HAX54_046073</name>
</gene>
<feature type="non-terminal residue" evidence="3">
    <location>
        <position position="1"/>
    </location>
</feature>
<evidence type="ECO:0000256" key="1">
    <source>
        <dbReference type="ARBA" id="ARBA00004123"/>
    </source>
</evidence>
<accession>A0ABS8WK88</accession>
<comment type="caution">
    <text evidence="3">The sequence shown here is derived from an EMBL/GenBank/DDBJ whole genome shotgun (WGS) entry which is preliminary data.</text>
</comment>
<evidence type="ECO:0000313" key="4">
    <source>
        <dbReference type="Proteomes" id="UP000823775"/>
    </source>
</evidence>
<dbReference type="EMBL" id="JACEIK010007220">
    <property type="protein sequence ID" value="MCE3049892.1"/>
    <property type="molecule type" value="Genomic_DNA"/>
</dbReference>
<dbReference type="SMART" id="SM01161">
    <property type="entry name" value="DUF1767"/>
    <property type="match status" value="1"/>
</dbReference>
<dbReference type="Proteomes" id="UP000823775">
    <property type="component" value="Unassembled WGS sequence"/>
</dbReference>
<reference evidence="3 4" key="1">
    <citation type="journal article" date="2021" name="BMC Genomics">
        <title>Datura genome reveals duplications of psychoactive alkaloid biosynthetic genes and high mutation rate following tissue culture.</title>
        <authorList>
            <person name="Rajewski A."/>
            <person name="Carter-House D."/>
            <person name="Stajich J."/>
            <person name="Litt A."/>
        </authorList>
    </citation>
    <scope>NUCLEOTIDE SEQUENCE [LARGE SCALE GENOMIC DNA]</scope>
    <source>
        <strain evidence="3">AR-01</strain>
    </source>
</reference>
<comment type="subcellular location">
    <subcellularLocation>
        <location evidence="1">Nucleus</location>
    </subcellularLocation>
</comment>
<organism evidence="3 4">
    <name type="scientific">Datura stramonium</name>
    <name type="common">Jimsonweed</name>
    <name type="synonym">Common thornapple</name>
    <dbReference type="NCBI Taxonomy" id="4076"/>
    <lineage>
        <taxon>Eukaryota</taxon>
        <taxon>Viridiplantae</taxon>
        <taxon>Streptophyta</taxon>
        <taxon>Embryophyta</taxon>
        <taxon>Tracheophyta</taxon>
        <taxon>Spermatophyta</taxon>
        <taxon>Magnoliopsida</taxon>
        <taxon>eudicotyledons</taxon>
        <taxon>Gunneridae</taxon>
        <taxon>Pentapetalae</taxon>
        <taxon>asterids</taxon>
        <taxon>lamiids</taxon>
        <taxon>Solanales</taxon>
        <taxon>Solanaceae</taxon>
        <taxon>Solanoideae</taxon>
        <taxon>Datureae</taxon>
        <taxon>Datura</taxon>
    </lineage>
</organism>
<evidence type="ECO:0000256" key="2">
    <source>
        <dbReference type="ARBA" id="ARBA00023242"/>
    </source>
</evidence>